<feature type="compositionally biased region" description="Polar residues" evidence="2">
    <location>
        <begin position="33"/>
        <end position="44"/>
    </location>
</feature>
<evidence type="ECO:0000259" key="3">
    <source>
        <dbReference type="PROSITE" id="PS51391"/>
    </source>
</evidence>
<proteinExistence type="predicted"/>
<feature type="region of interest" description="Disordered" evidence="2">
    <location>
        <begin position="1"/>
        <end position="45"/>
    </location>
</feature>
<accession>A0A448XKE6</accession>
<dbReference type="AlphaFoldDB" id="A0A448XKE6"/>
<dbReference type="InterPro" id="IPR006569">
    <property type="entry name" value="CID_dom"/>
</dbReference>
<dbReference type="PANTHER" id="PTHR12323">
    <property type="entry name" value="SR-RELATED CTD ASSOCIATED FACTOR 6"/>
    <property type="match status" value="1"/>
</dbReference>
<dbReference type="EMBL" id="CAAALY010258862">
    <property type="protein sequence ID" value="VEL38742.1"/>
    <property type="molecule type" value="Genomic_DNA"/>
</dbReference>
<evidence type="ECO:0000313" key="4">
    <source>
        <dbReference type="EMBL" id="VEL38742.1"/>
    </source>
</evidence>
<keyword evidence="5" id="KW-1185">Reference proteome</keyword>
<dbReference type="OrthoDB" id="21470at2759"/>
<dbReference type="GO" id="GO:0006874">
    <property type="term" value="P:intracellular calcium ion homeostasis"/>
    <property type="evidence" value="ECO:0007669"/>
    <property type="project" value="TreeGrafter"/>
</dbReference>
<protein>
    <recommendedName>
        <fullName evidence="3">CID domain-containing protein</fullName>
    </recommendedName>
</protein>
<feature type="compositionally biased region" description="Gly residues" evidence="2">
    <location>
        <begin position="407"/>
        <end position="416"/>
    </location>
</feature>
<feature type="non-terminal residue" evidence="4">
    <location>
        <position position="1"/>
    </location>
</feature>
<name>A0A448XKE6_9PLAT</name>
<dbReference type="PROSITE" id="PS51391">
    <property type="entry name" value="CID"/>
    <property type="match status" value="1"/>
</dbReference>
<dbReference type="Gene3D" id="1.25.40.90">
    <property type="match status" value="1"/>
</dbReference>
<feature type="domain" description="CID" evidence="3">
    <location>
        <begin position="141"/>
        <end position="282"/>
    </location>
</feature>
<evidence type="ECO:0000256" key="2">
    <source>
        <dbReference type="SAM" id="MobiDB-lite"/>
    </source>
</evidence>
<feature type="compositionally biased region" description="Pro residues" evidence="2">
    <location>
        <begin position="368"/>
        <end position="390"/>
    </location>
</feature>
<feature type="region of interest" description="Disordered" evidence="2">
    <location>
        <begin position="330"/>
        <end position="544"/>
    </location>
</feature>
<dbReference type="InterPro" id="IPR008942">
    <property type="entry name" value="ENTH_VHS"/>
</dbReference>
<dbReference type="SUPFAM" id="SSF48464">
    <property type="entry name" value="ENTH/VHS domain"/>
    <property type="match status" value="1"/>
</dbReference>
<evidence type="ECO:0000256" key="1">
    <source>
        <dbReference type="SAM" id="Coils"/>
    </source>
</evidence>
<feature type="compositionally biased region" description="Basic and acidic residues" evidence="2">
    <location>
        <begin position="502"/>
        <end position="544"/>
    </location>
</feature>
<dbReference type="GO" id="GO:0048471">
    <property type="term" value="C:perinuclear region of cytoplasm"/>
    <property type="evidence" value="ECO:0007669"/>
    <property type="project" value="TreeGrafter"/>
</dbReference>
<comment type="caution">
    <text evidence="4">The sequence shown here is derived from an EMBL/GenBank/DDBJ whole genome shotgun (WGS) entry which is preliminary data.</text>
</comment>
<dbReference type="Proteomes" id="UP000784294">
    <property type="component" value="Unassembled WGS sequence"/>
</dbReference>
<sequence length="544" mass="61841">GFNPHSNGPYPWSGNQAHWPGDSTFDVPPPGNWGQSGQMWNQNGPPGWSPGFLDGSSRPPVFSGPAAFVAQGTQAPFYPPTNQPVDPAHAVIPPNLSMKDVEQSEANLKAQYESIMTKQNSEIADCLDSYREEMVKIRGDEMDMPWAEMDKIIQPLIESCTKENIARGKTWVIDRMAKTPELTKLMTDYLIARVAARHVSFDLRLHIVYLLNDLLHHCKRRGAPPHLKSAFRDLVLPCFCLAMDLADADRKIKLVRVLDLWVKNEYLESELLDLMRIPKSEEFLSKWLESQRKMCETRETEIRERYQAEYANLEQQHNEFAAHVRRVLDEQQQQQPPPMPGGNLYEGQQHQPPYNMWMHGPFQGPPHQQGPPPHHMGPYPPPHGGPPPFDMGPLPRHSIHDQRGEHPGSGGGGPGFDGPYRHTPHHQGPLPPFGPPRFRGPHPGHFHPGHPGHHPMSPWAGPQQPPFPPHPGFRNDFAGDDEDGCYYDDRSQADWDGSCGVRGRDRDRDRCGDWDRDRDREDDRFDRRRGRLDARGIRDIHRGI</sequence>
<keyword evidence="1" id="KW-0175">Coiled coil</keyword>
<feature type="coiled-coil region" evidence="1">
    <location>
        <begin position="296"/>
        <end position="323"/>
    </location>
</feature>
<dbReference type="PANTHER" id="PTHR12323:SF0">
    <property type="entry name" value="CALCIUM HOMEOSTASIS ENDOPLASMIC RETICULUM PROTEIN"/>
    <property type="match status" value="1"/>
</dbReference>
<feature type="compositionally biased region" description="Basic residues" evidence="2">
    <location>
        <begin position="439"/>
        <end position="453"/>
    </location>
</feature>
<reference evidence="4" key="1">
    <citation type="submission" date="2018-11" db="EMBL/GenBank/DDBJ databases">
        <authorList>
            <consortium name="Pathogen Informatics"/>
        </authorList>
    </citation>
    <scope>NUCLEOTIDE SEQUENCE</scope>
</reference>
<dbReference type="Pfam" id="PF04818">
    <property type="entry name" value="CID"/>
    <property type="match status" value="1"/>
</dbReference>
<feature type="compositionally biased region" description="Low complexity" evidence="2">
    <location>
        <begin position="358"/>
        <end position="367"/>
    </location>
</feature>
<evidence type="ECO:0000313" key="5">
    <source>
        <dbReference type="Proteomes" id="UP000784294"/>
    </source>
</evidence>
<organism evidence="4 5">
    <name type="scientific">Protopolystoma xenopodis</name>
    <dbReference type="NCBI Taxonomy" id="117903"/>
    <lineage>
        <taxon>Eukaryota</taxon>
        <taxon>Metazoa</taxon>
        <taxon>Spiralia</taxon>
        <taxon>Lophotrochozoa</taxon>
        <taxon>Platyhelminthes</taxon>
        <taxon>Monogenea</taxon>
        <taxon>Polyopisthocotylea</taxon>
        <taxon>Polystomatidea</taxon>
        <taxon>Polystomatidae</taxon>
        <taxon>Protopolystoma</taxon>
    </lineage>
</organism>
<gene>
    <name evidence="4" type="ORF">PXEA_LOCUS32182</name>
</gene>